<organism evidence="2 3">
    <name type="scientific">Parasedimentitalea psychrophila</name>
    <dbReference type="NCBI Taxonomy" id="2997337"/>
    <lineage>
        <taxon>Bacteria</taxon>
        <taxon>Pseudomonadati</taxon>
        <taxon>Pseudomonadota</taxon>
        <taxon>Alphaproteobacteria</taxon>
        <taxon>Rhodobacterales</taxon>
        <taxon>Paracoccaceae</taxon>
        <taxon>Parasedimentitalea</taxon>
    </lineage>
</organism>
<feature type="transmembrane region" description="Helical" evidence="1">
    <location>
        <begin position="56"/>
        <end position="84"/>
    </location>
</feature>
<proteinExistence type="predicted"/>
<dbReference type="EMBL" id="CP127247">
    <property type="protein sequence ID" value="WIY25516.1"/>
    <property type="molecule type" value="Genomic_DNA"/>
</dbReference>
<protein>
    <submittedName>
        <fullName evidence="2">Uncharacterized protein</fullName>
    </submittedName>
</protein>
<reference evidence="2 3" key="1">
    <citation type="submission" date="2023-06" db="EMBL/GenBank/DDBJ databases">
        <title>Parasedimentitalea psychrophila sp. nov., a psychrophilic bacterium isolated from deep-sea sediment.</title>
        <authorList>
            <person name="Li A."/>
        </authorList>
    </citation>
    <scope>NUCLEOTIDE SEQUENCE [LARGE SCALE GENOMIC DNA]</scope>
    <source>
        <strain evidence="2 3">QS115</strain>
    </source>
</reference>
<feature type="transmembrane region" description="Helical" evidence="1">
    <location>
        <begin position="27"/>
        <end position="47"/>
    </location>
</feature>
<accession>A0A9Y2P1E3</accession>
<keyword evidence="3" id="KW-1185">Reference proteome</keyword>
<keyword evidence="1" id="KW-1133">Transmembrane helix</keyword>
<evidence type="ECO:0000256" key="1">
    <source>
        <dbReference type="SAM" id="Phobius"/>
    </source>
</evidence>
<keyword evidence="1" id="KW-0472">Membrane</keyword>
<evidence type="ECO:0000313" key="3">
    <source>
        <dbReference type="Proteomes" id="UP001238334"/>
    </source>
</evidence>
<name>A0A9Y2P1E3_9RHOB</name>
<sequence>MEATILILVGLSSGVFAHQLALRRRFLVILIFLAIVGGLYAVIRWYVGIAEGLDSLVLAIFAGIAVVPFAAGLVLGAITGYLHLRWRTARRST</sequence>
<dbReference type="AlphaFoldDB" id="A0A9Y2P1E3"/>
<dbReference type="KEGG" id="ppso:QPJ95_00730"/>
<dbReference type="RefSeq" id="WP_270918698.1">
    <property type="nucleotide sequence ID" value="NZ_CP127247.1"/>
</dbReference>
<gene>
    <name evidence="2" type="ORF">QPJ95_00730</name>
</gene>
<evidence type="ECO:0000313" key="2">
    <source>
        <dbReference type="EMBL" id="WIY25516.1"/>
    </source>
</evidence>
<dbReference type="Proteomes" id="UP001238334">
    <property type="component" value="Chromosome"/>
</dbReference>
<keyword evidence="1" id="KW-0812">Transmembrane</keyword>